<dbReference type="EMBL" id="CP151767">
    <property type="protein sequence ID" value="XFU26600.1"/>
    <property type="molecule type" value="Genomic_DNA"/>
</dbReference>
<proteinExistence type="predicted"/>
<organism evidence="1 2">
    <name type="scientific">Yoonia rhodophyticola</name>
    <dbReference type="NCBI Taxonomy" id="3137370"/>
    <lineage>
        <taxon>Bacteria</taxon>
        <taxon>Pseudomonadati</taxon>
        <taxon>Pseudomonadota</taxon>
        <taxon>Alphaproteobacteria</taxon>
        <taxon>Rhodobacterales</taxon>
        <taxon>Paracoccaceae</taxon>
        <taxon>Yoonia</taxon>
    </lineage>
</organism>
<dbReference type="RefSeq" id="WP_373635382.1">
    <property type="nucleotide sequence ID" value="NZ_CP151767.2"/>
</dbReference>
<sequence length="2449" mass="261689">MQWDVALYDLVAPYLLRGAPVGPIHAAISALHVQEFDTATAADGVVIRGRAQFRGELGGFIDPQTFTFGANAENVEGHPRDDDGQRNPWIDLRDSNIQFELMAPREASDIIAGATTGLDADILSLMQALDADPADAPPSDYPSTSFTLDMVITSAVLRFPFLKAAELLPDGRLTPVAGDDRVVFILPRFKLRLTQGADSAAPLDILMLSFGVEGLDDPADLGVVDLVRMEPPYAFIGDSHTVGIGFRGATLDLSRNATPPEILEQFGFSEAWTGLHFPEIRLFVAPNGLEDFAVSASAENLLIGWGAEPGVTGDFGIAVINQGEGALRLSARFVDDTGRLYAITRTGDQSAQAQIPPEATLVVDVDGGRGPYDVAVDGASGRVHAISLGTDTSRSVQVVVSDASAPEKTAVLTITLSPYRPEVQITEGRAGVVEIIGQESVRAGEVVPLPRIYIQGQSETRATLGLTGAVGSVSWAPSSEITIADGETVEVVATTTQAALAVPPMPAYFRFDKPDGGLDALVPVGETGAAASHTTPAVDQTLGASWTIGGGDVMATYHAILDALPPATTIEITGTASYEGNDSANTQAYNYALSQRRAVAFQMMIERGFPNRFDFDMSPPLDSDVPSPAWIAGWEEQGVNRNTYWRADAAVPPVAVPDIVTTATLRRSVGTPDEVVELHDPPPADPAPPAWFRSVALKVRIVQNTFVAVELSGSIDFETAAEEKIASGQDLSETAQQGLLQTEALGQNPSDGIVDYRILVQVDDAAQNWTVSGTLGADPSDVDGLLLAGARPGETIDSAGNDFDGAALNMLGMTTAMAPVLATTAPENPLNGDVSALVLTGAAVAIPTALAEIGWLTVQRVILYGGEIKVISRVDGPEANLLFDVETAISANIGIPSSQNAGSSFDILTIPATDPLKIRYKSIGVRLGYHPDTGDRFQFRPVFDASKGYTIEVGGPGGIQVASPLDRILKVLAARLSRQNPMTFEIDLGFAVDLGVVSVDRARVRLPIHEPGPPELTALAASIDIPAVLRASGYLEIGSGSDPADPGVEISEIRGGLDMTLVPIKLRIKAEIAIANIETTEGRNATGVVVSIEVTFPAPIPLGSSGLGLLGVLGLFAMHYGRNEQPFADEATPALRWLEATGGNPTRLSPDPGSALDDFWTPQIDNWAFGVGAVLGTAEGGVIFNLKGVFLLELPGPRILLMMKAAILTPPPAVEGLEEAGGSLLAVIDLDAGRGTLTIGIIAEYGVDPLVKIRIPVEAFFELQKSKNWHIYLGTIEDPIYAKVILVFEGSGYLMISGNGLTSDKLDTEIKNRFAIAVGMHVELIWGSREVRIYASVAGGFDALMGFQPFFLRGKLTFRGELRLIIIGISAYAELDVTIGTDPETNQEISHLSGEICGEVDLFFFKIKGCVDFAMGTLPGPPIPPLVDKMTAVSRSPALVRGTATDTPIDAVLSTAIMQDAPPSASQFVEPSLATADDDRPHMIPIDAVLALSLTASPRQNDIEVLDEPFDLAAPGSSDHGYTDRTDQRIFYELTGIRMIDGTLTEGNRPATWWAADPATNDTTLVQLALLTWVPSPFGAAIERSEFLEQIITDRWGTVCNDAAPAAPVLWAFHRQPLGPSTNGWVLQGSAWPDPHDTSRSEDVDITADVYEAWRSGLAVDALRGIVPAPIVGRTIACAQKPDRPGRPGGLTGNISIVPDRSQPVSPVGVTDVIARPNRDTRLAEIDMLAARRSATDDPADDTLLLARRMDLFTGPSGRMTDLALAEAEPQEAFRRLRIGEAVGRTAFSAFAAAIPPDPAAPGCPSRILAAPELDEGDPVSIMGDPGQAGAIEAAWDEADFTPSTLDNAVRINSGGIADARLLLSARDIMAERKALIVRVLDADDNELQRIAVSLNHAVPPSALPERWLDPSGPWCEDVDHALRFDGVFTHPQARQKIFLVELPKETDAAVIEIGMDMRRLRDDDDDDGPAIDDILTAALGGQSRPANALPDLLIAGATGGTATAAATTTYGQQLHHLYYVLCFELTRWAEAEREDYDTQLIESDRTAVGRYLGAESGDVALLQPNRLYGIQVAWNQHAEGETNDPEEATFWFHTSNEPPKRLGPYMLFTLPNERETHVFGAEPLTLVFSTPQVINLFETHGLNLEIRLRAASFRTPDPDDMPEGETYPFPLTGDTTCDTGPMVLTPFEETLVELLEGQCIPIDETRKRHPCWTLNIPLDPLTDYILDIVGVPQDDGVMSPGDAALHSVSFSTGAYGTLDRFAQVLTAQRINHRWVEAGGMQMIASDFGTRQPEGAELDAALLGAGLEAMPIAEAPKTTVFWEQADPDSPPQPVAILIDAPAPMCRTWNLPTKVVDNSVTPPGEYWGSQPQTWLDLEPGAGAPGFVQNILRDPGGQRALVILAPGARGQQVQVELVRKPVVEELEGVPDLTERRFAIVDLILNSAPWEE</sequence>
<evidence type="ECO:0000313" key="1">
    <source>
        <dbReference type="EMBL" id="XFU26600.1"/>
    </source>
</evidence>
<keyword evidence="2" id="KW-1185">Reference proteome</keyword>
<evidence type="ECO:0000313" key="2">
    <source>
        <dbReference type="Proteomes" id="UP001470809"/>
    </source>
</evidence>
<protein>
    <recommendedName>
        <fullName evidence="3">OmpA family protein</fullName>
    </recommendedName>
</protein>
<accession>A0ABZ3JBN1</accession>
<dbReference type="Proteomes" id="UP001470809">
    <property type="component" value="Chromosome"/>
</dbReference>
<reference evidence="1" key="1">
    <citation type="submission" date="2024-08" db="EMBL/GenBank/DDBJ databases">
        <title>Phylogenomic analyses of a clade within the roseobacter group suggest taxonomic reassignments of species of the genera Aestuariivita, Citreicella, Loktanella, Nautella, Pelagibaca, Ruegeria, Thalassobius, Thiobacimonas and Tropicibacter, and the proposal o.</title>
        <authorList>
            <person name="Jeon C.O."/>
        </authorList>
    </citation>
    <scope>NUCLEOTIDE SEQUENCE</scope>
    <source>
        <strain evidence="1">SS1-5</strain>
    </source>
</reference>
<name>A0ABZ3JBN1_9RHOB</name>
<evidence type="ECO:0008006" key="3">
    <source>
        <dbReference type="Google" id="ProtNLM"/>
    </source>
</evidence>
<gene>
    <name evidence="1" type="ORF">AABB31_22890</name>
</gene>